<gene>
    <name evidence="2" type="ORF">AVDCRST_MAG65-1890</name>
</gene>
<feature type="compositionally biased region" description="Gly residues" evidence="1">
    <location>
        <begin position="221"/>
        <end position="234"/>
    </location>
</feature>
<feature type="non-terminal residue" evidence="2">
    <location>
        <position position="244"/>
    </location>
</feature>
<feature type="compositionally biased region" description="Gly residues" evidence="1">
    <location>
        <begin position="164"/>
        <end position="187"/>
    </location>
</feature>
<evidence type="ECO:0000313" key="2">
    <source>
        <dbReference type="EMBL" id="CAA9488650.1"/>
    </source>
</evidence>
<organism evidence="2">
    <name type="scientific">uncultured Solirubrobacteraceae bacterium</name>
    <dbReference type="NCBI Taxonomy" id="1162706"/>
    <lineage>
        <taxon>Bacteria</taxon>
        <taxon>Bacillati</taxon>
        <taxon>Actinomycetota</taxon>
        <taxon>Thermoleophilia</taxon>
        <taxon>Solirubrobacterales</taxon>
        <taxon>Solirubrobacteraceae</taxon>
        <taxon>environmental samples</taxon>
    </lineage>
</organism>
<accession>A0A6J4SC34</accession>
<dbReference type="AlphaFoldDB" id="A0A6J4SC34"/>
<proteinExistence type="predicted"/>
<feature type="compositionally biased region" description="Basic residues" evidence="1">
    <location>
        <begin position="18"/>
        <end position="52"/>
    </location>
</feature>
<evidence type="ECO:0000256" key="1">
    <source>
        <dbReference type="SAM" id="MobiDB-lite"/>
    </source>
</evidence>
<feature type="region of interest" description="Disordered" evidence="1">
    <location>
        <begin position="1"/>
        <end position="118"/>
    </location>
</feature>
<dbReference type="EMBL" id="CADCVL010000345">
    <property type="protein sequence ID" value="CAA9488650.1"/>
    <property type="molecule type" value="Genomic_DNA"/>
</dbReference>
<sequence length="244" mass="25905">AGDGARNRGAHGGGHRREPGHRRRGRRASGGRKRPRRRDLARRRHRRARPGRRPPDRRAFGSGRHPRQQRGDELRARPRRADRRRLAGPVRAQRDGAAAADAGLRARHGGARLGEDRQRRVVVGKAPLADQRRLLGDQGGRAVAVPRLRGGVRGKRRARQRGGARSGGGAAVAGRGGSRRSGGGGAGHHARARPREPGGQGADRAPDHPRRGGRGGRLPVLGGGVGSDRGGLVGGRRDGAGNHL</sequence>
<feature type="compositionally biased region" description="Basic and acidic residues" evidence="1">
    <location>
        <begin position="235"/>
        <end position="244"/>
    </location>
</feature>
<feature type="non-terminal residue" evidence="2">
    <location>
        <position position="1"/>
    </location>
</feature>
<reference evidence="2" key="1">
    <citation type="submission" date="2020-02" db="EMBL/GenBank/DDBJ databases">
        <authorList>
            <person name="Meier V. D."/>
        </authorList>
    </citation>
    <scope>NUCLEOTIDE SEQUENCE</scope>
    <source>
        <strain evidence="2">AVDCRST_MAG65</strain>
    </source>
</reference>
<protein>
    <submittedName>
        <fullName evidence="2">Uncharacterized protein</fullName>
    </submittedName>
</protein>
<name>A0A6J4SC34_9ACTN</name>
<feature type="compositionally biased region" description="Basic residues" evidence="1">
    <location>
        <begin position="150"/>
        <end position="162"/>
    </location>
</feature>
<feature type="region of interest" description="Disordered" evidence="1">
    <location>
        <begin position="140"/>
        <end position="244"/>
    </location>
</feature>